<organism evidence="2 3">
    <name type="scientific">Cupriavidus gilardii J11</name>
    <dbReference type="NCBI Taxonomy" id="936133"/>
    <lineage>
        <taxon>Bacteria</taxon>
        <taxon>Pseudomonadati</taxon>
        <taxon>Pseudomonadota</taxon>
        <taxon>Betaproteobacteria</taxon>
        <taxon>Burkholderiales</taxon>
        <taxon>Burkholderiaceae</taxon>
        <taxon>Cupriavidus</taxon>
    </lineage>
</organism>
<proteinExistence type="predicted"/>
<feature type="transmembrane region" description="Helical" evidence="1">
    <location>
        <begin position="12"/>
        <end position="36"/>
    </location>
</feature>
<dbReference type="AlphaFoldDB" id="A0A562BTM5"/>
<name>A0A562BTM5_9BURK</name>
<sequence>MQQLRRLWLRVHRWVALGIGWVLILSGLTGAMLVAARPLDRWLHPGLFVAEAPMGAGISAAPAPATLDSVVRRMRAEFGPKASFTLRPPRQADDTLWVLVRGPWDGTVHIDPVTGREQGRRGETEGFANALFKLHSSLWLQSTGKAILASVALAYVLLLVTGLILWWPRRWPPSWKIVLDKGTMRALFDLHRVGGAAAGIVIAISVATGAYMAWRPIGGVITAMTGASPVAAPKIPQEDSAREPRQPLDVLVANAQARLPGTPIGYIQVPAQDNRPVRIRFRLPDDPHPNGLTSVWLHPRSGQVLALHRWDELDPGARAVSVIYPLHTGTLGGWALEAVIATGGVLLAMMGVTGVWLWWRRREVRRAG</sequence>
<dbReference type="InterPro" id="IPR005625">
    <property type="entry name" value="PepSY-ass_TM"/>
</dbReference>
<protein>
    <submittedName>
        <fullName evidence="2">Putative iron-regulated membrane protein</fullName>
    </submittedName>
</protein>
<dbReference type="InterPro" id="IPR016174">
    <property type="entry name" value="Di-haem_cyt_TM"/>
</dbReference>
<keyword evidence="3" id="KW-1185">Reference proteome</keyword>
<keyword evidence="1" id="KW-0812">Transmembrane</keyword>
<dbReference type="GO" id="GO:0016020">
    <property type="term" value="C:membrane"/>
    <property type="evidence" value="ECO:0007669"/>
    <property type="project" value="InterPro"/>
</dbReference>
<comment type="caution">
    <text evidence="2">The sequence shown here is derived from an EMBL/GenBank/DDBJ whole genome shotgun (WGS) entry which is preliminary data.</text>
</comment>
<dbReference type="SUPFAM" id="SSF81342">
    <property type="entry name" value="Transmembrane di-heme cytochromes"/>
    <property type="match status" value="1"/>
</dbReference>
<dbReference type="OrthoDB" id="7238323at2"/>
<accession>A0A562BTM5</accession>
<dbReference type="Proteomes" id="UP000318141">
    <property type="component" value="Unassembled WGS sequence"/>
</dbReference>
<dbReference type="Pfam" id="PF03929">
    <property type="entry name" value="PepSY_TM"/>
    <property type="match status" value="1"/>
</dbReference>
<keyword evidence="1" id="KW-1133">Transmembrane helix</keyword>
<evidence type="ECO:0000313" key="3">
    <source>
        <dbReference type="Proteomes" id="UP000318141"/>
    </source>
</evidence>
<dbReference type="EMBL" id="VLJN01000003">
    <property type="protein sequence ID" value="TWG88625.1"/>
    <property type="molecule type" value="Genomic_DNA"/>
</dbReference>
<dbReference type="GO" id="GO:0022904">
    <property type="term" value="P:respiratory electron transport chain"/>
    <property type="evidence" value="ECO:0007669"/>
    <property type="project" value="InterPro"/>
</dbReference>
<evidence type="ECO:0000313" key="2">
    <source>
        <dbReference type="EMBL" id="TWG88625.1"/>
    </source>
</evidence>
<evidence type="ECO:0000256" key="1">
    <source>
        <dbReference type="SAM" id="Phobius"/>
    </source>
</evidence>
<gene>
    <name evidence="2" type="ORF">L602_001100000570</name>
</gene>
<keyword evidence="1" id="KW-0472">Membrane</keyword>
<reference evidence="2 3" key="1">
    <citation type="submission" date="2019-07" db="EMBL/GenBank/DDBJ databases">
        <title>Genome sequencing of lignin-degrading bacterial isolates.</title>
        <authorList>
            <person name="Gladden J."/>
        </authorList>
    </citation>
    <scope>NUCLEOTIDE SEQUENCE [LARGE SCALE GENOMIC DNA]</scope>
    <source>
        <strain evidence="2 3">J11</strain>
    </source>
</reference>
<feature type="transmembrane region" description="Helical" evidence="1">
    <location>
        <begin position="146"/>
        <end position="167"/>
    </location>
</feature>
<feature type="transmembrane region" description="Helical" evidence="1">
    <location>
        <begin position="193"/>
        <end position="214"/>
    </location>
</feature>
<feature type="transmembrane region" description="Helical" evidence="1">
    <location>
        <begin position="334"/>
        <end position="359"/>
    </location>
</feature>
<dbReference type="PANTHER" id="PTHR34219">
    <property type="entry name" value="IRON-REGULATED INNER MEMBRANE PROTEIN-RELATED"/>
    <property type="match status" value="1"/>
</dbReference>